<evidence type="ECO:0000256" key="1">
    <source>
        <dbReference type="ARBA" id="ARBA00006484"/>
    </source>
</evidence>
<evidence type="ECO:0000256" key="2">
    <source>
        <dbReference type="ARBA" id="ARBA00023002"/>
    </source>
</evidence>
<comment type="similarity">
    <text evidence="1">Belongs to the short-chain dehydrogenases/reductases (SDR) family.</text>
</comment>
<dbReference type="AlphaFoldDB" id="A0A1N6CSL7"/>
<reference evidence="4" key="1">
    <citation type="submission" date="2016-11" db="EMBL/GenBank/DDBJ databases">
        <authorList>
            <person name="Varghese N."/>
            <person name="Submissions S."/>
        </authorList>
    </citation>
    <scope>NUCLEOTIDE SEQUENCE [LARGE SCALE GENOMIC DNA]</scope>
    <source>
        <strain evidence="4">DSM 22363</strain>
    </source>
</reference>
<proteinExistence type="inferred from homology"/>
<dbReference type="InterPro" id="IPR036291">
    <property type="entry name" value="NAD(P)-bd_dom_sf"/>
</dbReference>
<dbReference type="RefSeq" id="WP_074203922.1">
    <property type="nucleotide sequence ID" value="NZ_FSQW01000001.1"/>
</dbReference>
<dbReference type="Pfam" id="PF00106">
    <property type="entry name" value="adh_short"/>
    <property type="match status" value="1"/>
</dbReference>
<dbReference type="STRING" id="1123272.SAMN02745824_0917"/>
<dbReference type="PRINTS" id="PR00081">
    <property type="entry name" value="GDHRDH"/>
</dbReference>
<dbReference type="Gene3D" id="3.40.50.720">
    <property type="entry name" value="NAD(P)-binding Rossmann-like Domain"/>
    <property type="match status" value="1"/>
</dbReference>
<dbReference type="SUPFAM" id="SSF51735">
    <property type="entry name" value="NAD(P)-binding Rossmann-fold domains"/>
    <property type="match status" value="1"/>
</dbReference>
<accession>A0A1N6CSL7</accession>
<dbReference type="PANTHER" id="PTHR43391:SF82">
    <property type="entry name" value="OXIDOREDUCTASE SADH-RELATED"/>
    <property type="match status" value="1"/>
</dbReference>
<organism evidence="3 4">
    <name type="scientific">Parasphingorhabdus marina DSM 22363</name>
    <dbReference type="NCBI Taxonomy" id="1123272"/>
    <lineage>
        <taxon>Bacteria</taxon>
        <taxon>Pseudomonadati</taxon>
        <taxon>Pseudomonadota</taxon>
        <taxon>Alphaproteobacteria</taxon>
        <taxon>Sphingomonadales</taxon>
        <taxon>Sphingomonadaceae</taxon>
        <taxon>Parasphingorhabdus</taxon>
    </lineage>
</organism>
<dbReference type="InterPro" id="IPR002347">
    <property type="entry name" value="SDR_fam"/>
</dbReference>
<dbReference type="Proteomes" id="UP000185192">
    <property type="component" value="Unassembled WGS sequence"/>
</dbReference>
<dbReference type="GO" id="GO:0016491">
    <property type="term" value="F:oxidoreductase activity"/>
    <property type="evidence" value="ECO:0007669"/>
    <property type="project" value="UniProtKB-KW"/>
</dbReference>
<keyword evidence="2" id="KW-0560">Oxidoreductase</keyword>
<evidence type="ECO:0000313" key="3">
    <source>
        <dbReference type="EMBL" id="SIN61598.1"/>
    </source>
</evidence>
<dbReference type="EMBL" id="FSQW01000001">
    <property type="protein sequence ID" value="SIN61598.1"/>
    <property type="molecule type" value="Genomic_DNA"/>
</dbReference>
<protein>
    <submittedName>
        <fullName evidence="3">NADP-dependent 3-hydroxy acid dehydrogenase YdfG</fullName>
    </submittedName>
</protein>
<keyword evidence="4" id="KW-1185">Reference proteome</keyword>
<dbReference type="PANTHER" id="PTHR43391">
    <property type="entry name" value="RETINOL DEHYDROGENASE-RELATED"/>
    <property type="match status" value="1"/>
</dbReference>
<gene>
    <name evidence="3" type="ORF">SAMN02745824_0917</name>
</gene>
<name>A0A1N6CSL7_9SPHN</name>
<sequence>MAYSEGQKCMFVTGGASGLGREVARYFASKGWYIGIADIDEAGMAETASMLPEGQSSTHVLDVTNRAQWASTVAEFTAATKGRMDVLFNNAGIGSGGPIEEMTDEDIDLMIAINFTGVISGTRACFEALKNTEDSCVLYTASAAGIYGVADLSVYSATKFAVRGLAESHDIEFQKHGIRSRSLMPGFIDTNIISEVAEGTNQTGKERLEEAGVLVSPVAIIGPAAWEAVHGNKVHTPVNKMAKQLAFAARWMPGRLRKQQTQLADVGEVLGPAEKTDA</sequence>
<dbReference type="OrthoDB" id="9793825at2"/>
<evidence type="ECO:0000313" key="4">
    <source>
        <dbReference type="Proteomes" id="UP000185192"/>
    </source>
</evidence>
<dbReference type="NCBIfam" id="NF006123">
    <property type="entry name" value="PRK08267.1"/>
    <property type="match status" value="1"/>
</dbReference>